<protein>
    <submittedName>
        <fullName evidence="2">Uncharacterized protein LOC118280355</fullName>
    </submittedName>
</protein>
<keyword evidence="1" id="KW-1185">Reference proteome</keyword>
<proteinExistence type="predicted"/>
<reference evidence="2" key="1">
    <citation type="submission" date="2025-08" db="UniProtKB">
        <authorList>
            <consortium name="RefSeq"/>
        </authorList>
    </citation>
    <scope>IDENTIFICATION</scope>
    <source>
        <tissue evidence="2">Whole larval tissue</tissue>
    </source>
</reference>
<organism evidence="1 2">
    <name type="scientific">Spodoptera frugiperda</name>
    <name type="common">Fall armyworm</name>
    <dbReference type="NCBI Taxonomy" id="7108"/>
    <lineage>
        <taxon>Eukaryota</taxon>
        <taxon>Metazoa</taxon>
        <taxon>Ecdysozoa</taxon>
        <taxon>Arthropoda</taxon>
        <taxon>Hexapoda</taxon>
        <taxon>Insecta</taxon>
        <taxon>Pterygota</taxon>
        <taxon>Neoptera</taxon>
        <taxon>Endopterygota</taxon>
        <taxon>Lepidoptera</taxon>
        <taxon>Glossata</taxon>
        <taxon>Ditrysia</taxon>
        <taxon>Noctuoidea</taxon>
        <taxon>Noctuidae</taxon>
        <taxon>Amphipyrinae</taxon>
        <taxon>Spodoptera</taxon>
    </lineage>
</organism>
<sequence>MNNKKCVGPSNGWLLCESKTFPGKFYYFNVRNGDAVWTFNDGDTTIKQNNFFTDNIADKSHNYPEPTTLPDDHTILFNKIGKTIKPEIHTNTQLSHVKPVFGQPAFSKFTSNADTKITNVVWTPVQVPMPVCWNVESKKPTSDKITQTSEYKQEILVQSCEVPLSKRFVNNQRNTIINKATNFETSTPIIVTNLTSNPFNESIPTVFQPKTPDVSKCNGKSVFVFGDKVESGTENEEIDEKQHVLKNLDSNDLRFHLLAKRKKSADPICETAVDRNKLKTDTEVPTCKKVTFDLVDDDLVTDETSSELPSDDFIPASKTEATSTTDLDKSVPKLNTPFKKMQTFKEPEFLENTLLFKNKKIWFMAVDTEVLLLDFEAIEGFVKAEPTCKLLIPHVVQADIETICMGTCDGQQRVLNARQITRKLAIPPPYFLVEPPHNEDCFEMTTESILNCCMKAIKSNYYVVLITNDPHLKNRASILNIPSYKLNEIKNGAPVKPDLTDVTVKNSRHNDDIDKRNEIDENRFNFGPEKKQLFLDSDDFVGFDKLIDITKPKCVKDCDYGSDNESISSDISRNLNLKEKILSDSDNVYHNPFMPQNGRKKFDAANLKKTIQKTKFDFEKQSVWDFDTQKKEQDTLFSSNLNSLKKTPKSIFDIENLTLEHENRNPFLAKSDTIKNGTSNLKYDFEKPSTHRNFDLQVNQQEILPSSNLKLMKSMENSVETDPLPKTEKAFEINKMKIKTSSQQRIKKILDHVCYENGTENRGIFKTPQPVQFKNQTPINSIECPFKNWKFGVYSNLKSLDENLKYFRVQNKSVGDRICKRIEEFVCIYIQTMEDVLNDLLKKNSIKDMLPPITLQETLNCIKMVYNEYENIREIIYRLILYIEKCVNDKGHVIKSMKPDDFMKMFGCGVMLILALQSILPSSEELKDTEMYLSSLLTSIESDCDASIEDPLKTPPVGRSDADEKYEFRPNFLKRPSYVLEYLKQHFKEWASYDEDVDSLHVNNNSDVKILRTVGKNLNLLKIDKNKSISMTQNATEGDILKNNNNDPKIFTFIGNNQPLQKDFEKSTENINEGTTKHNIKDTTNTLTTKENQITNKTETKTLPETTSKTDEPKVIRSVKMIDEYEKKIRQPLDLDLLDYSEIYEPLDVDNFEYDSVKENEGSLYSKNNENYIEKDKIININSITDNAVINDFNNYNHESKNENVTPKIAEKTDFELESETFTEKFDESGVFIVSDVHNDVSMRNDNDAFDKDDETNDSGFENESTCAHMAVKIFFNELSSTFKAVIKFVTNFSEEIQRRGLDDTMRKEHHQKAIKCLENLEAITLRLRNIIQREAAEVTVLKTLLLKAGLEATSDTRVTRYRQVVIKCLQQALILDNALKIIVSTTAGDVDGVSCSLASIHSRYFNIFDN</sequence>
<dbReference type="Proteomes" id="UP000829999">
    <property type="component" value="Chromosome 21"/>
</dbReference>
<evidence type="ECO:0000313" key="1">
    <source>
        <dbReference type="Proteomes" id="UP000829999"/>
    </source>
</evidence>
<dbReference type="OrthoDB" id="8187528at2759"/>
<gene>
    <name evidence="2" type="primary">LOC118280355</name>
</gene>
<evidence type="ECO:0000313" key="2">
    <source>
        <dbReference type="RefSeq" id="XP_035456241.2"/>
    </source>
</evidence>
<dbReference type="GeneID" id="118280355"/>
<name>A0A9R0DIY0_SPOFR</name>
<accession>A0A9R0DIY0</accession>
<dbReference type="RefSeq" id="XP_035456241.2">
    <property type="nucleotide sequence ID" value="XM_035600348.2"/>
</dbReference>